<dbReference type="SUPFAM" id="SSF51735">
    <property type="entry name" value="NAD(P)-binding Rossmann-fold domains"/>
    <property type="match status" value="1"/>
</dbReference>
<evidence type="ECO:0000313" key="3">
    <source>
        <dbReference type="Proteomes" id="UP000198793"/>
    </source>
</evidence>
<gene>
    <name evidence="2" type="ORF">SAMN05192530_102515</name>
</gene>
<name>A0A1H0FHF1_9HYPH</name>
<dbReference type="OrthoDB" id="9801785at2"/>
<dbReference type="RefSeq" id="WP_090670942.1">
    <property type="nucleotide sequence ID" value="NZ_FNIT01000002.1"/>
</dbReference>
<evidence type="ECO:0000313" key="2">
    <source>
        <dbReference type="EMBL" id="SDN93931.1"/>
    </source>
</evidence>
<dbReference type="PANTHER" id="PTHR43245">
    <property type="entry name" value="BIFUNCTIONAL POLYMYXIN RESISTANCE PROTEIN ARNA"/>
    <property type="match status" value="1"/>
</dbReference>
<reference evidence="2 3" key="1">
    <citation type="submission" date="2016-10" db="EMBL/GenBank/DDBJ databases">
        <authorList>
            <person name="de Groot N.N."/>
        </authorList>
    </citation>
    <scope>NUCLEOTIDE SEQUENCE [LARGE SCALE GENOMIC DNA]</scope>
    <source>
        <strain evidence="3">L7-484,KACC 16230,DSM 25025</strain>
    </source>
</reference>
<dbReference type="Proteomes" id="UP000198793">
    <property type="component" value="Unassembled WGS sequence"/>
</dbReference>
<organism evidence="2 3">
    <name type="scientific">Aureimonas jatrophae</name>
    <dbReference type="NCBI Taxonomy" id="1166073"/>
    <lineage>
        <taxon>Bacteria</taxon>
        <taxon>Pseudomonadati</taxon>
        <taxon>Pseudomonadota</taxon>
        <taxon>Alphaproteobacteria</taxon>
        <taxon>Hyphomicrobiales</taxon>
        <taxon>Aurantimonadaceae</taxon>
        <taxon>Aureimonas</taxon>
    </lineage>
</organism>
<dbReference type="EMBL" id="FNIT01000002">
    <property type="protein sequence ID" value="SDN93931.1"/>
    <property type="molecule type" value="Genomic_DNA"/>
</dbReference>
<dbReference type="InterPro" id="IPR050177">
    <property type="entry name" value="Lipid_A_modif_metabolic_enz"/>
</dbReference>
<feature type="domain" description="NAD-dependent epimerase/dehydratase" evidence="1">
    <location>
        <begin position="6"/>
        <end position="229"/>
    </location>
</feature>
<protein>
    <submittedName>
        <fullName evidence="2">UDP-glucose 4-epimerase</fullName>
    </submittedName>
</protein>
<dbReference type="Gene3D" id="3.40.50.720">
    <property type="entry name" value="NAD(P)-binding Rossmann-like Domain"/>
    <property type="match status" value="1"/>
</dbReference>
<keyword evidence="3" id="KW-1185">Reference proteome</keyword>
<dbReference type="CDD" id="cd08946">
    <property type="entry name" value="SDR_e"/>
    <property type="match status" value="1"/>
</dbReference>
<dbReference type="Pfam" id="PF01370">
    <property type="entry name" value="Epimerase"/>
    <property type="match status" value="1"/>
</dbReference>
<dbReference type="AlphaFoldDB" id="A0A1H0FHF1"/>
<dbReference type="STRING" id="1166073.SAMN05192530_102515"/>
<dbReference type="InterPro" id="IPR036291">
    <property type="entry name" value="NAD(P)-bd_dom_sf"/>
</dbReference>
<proteinExistence type="predicted"/>
<evidence type="ECO:0000259" key="1">
    <source>
        <dbReference type="Pfam" id="PF01370"/>
    </source>
</evidence>
<accession>A0A1H0FHF1</accession>
<dbReference type="InterPro" id="IPR001509">
    <property type="entry name" value="Epimerase_deHydtase"/>
</dbReference>
<sequence length="303" mass="31510">MSGTLLLTGAGGFVGAHLAEGLAALGWRVTALDRAFDAATRRRLGAARLVVGEVSAAAMEGAGHGFDALIHAAALTTPPEALGLSVAAFVRLNLEPLLSAVEFASRGGARRLLFLSSSGVFEAGGEPSRPLDESATPDAAHPYGVAKRMGELAMETLLPAGVMGLTLRLGPVFGPHEAPRESRARLSPVTTWIAEASAGRSPLVENALSRRDWTFAPDLAPAIDQLLRAETTGLLHLTSGEAMDDAALAGRIARHHGLGARIAEAPLAPPRRPMVSRRGELADFAWTPIETGLVSLLPRKAAA</sequence>